<evidence type="ECO:0000256" key="3">
    <source>
        <dbReference type="SAM" id="Coils"/>
    </source>
</evidence>
<keyword evidence="1 2" id="KW-0807">Transducer</keyword>
<sequence length="273" mass="29775">MKKDILEAFLQVMPVLKDVLQEDIGVTVVDKTTYLYYRPSDTLDLRINKGDNIPIGDPLHKTMKDGRIYSTIISKEIHGVPFKAVTYPIKDSEGNVVGGVGIGKSLDQQFKVEESADSLFSSLEETSASIEEISAESEKLNNVIEDIVKTAKQTENNIKESNEIINMIQNIASQSNLLGLNAAIEAARSGDQGKGFTVVASEMRKLAQLSSESSQKVSRVLSKISKNIEQTFKTINEAQSISEGQAATTEEITSTLEEITASAQTMADIAKVK</sequence>
<dbReference type="Gene3D" id="1.10.287.950">
    <property type="entry name" value="Methyl-accepting chemotaxis protein"/>
    <property type="match status" value="1"/>
</dbReference>
<feature type="domain" description="Methyl-accepting transducer" evidence="4">
    <location>
        <begin position="111"/>
        <end position="273"/>
    </location>
</feature>
<dbReference type="SMART" id="SM00283">
    <property type="entry name" value="MA"/>
    <property type="match status" value="1"/>
</dbReference>
<dbReference type="Proteomes" id="UP000077384">
    <property type="component" value="Unassembled WGS sequence"/>
</dbReference>
<organism evidence="5 7">
    <name type="scientific">Clostridium coskatii</name>
    <dbReference type="NCBI Taxonomy" id="1705578"/>
    <lineage>
        <taxon>Bacteria</taxon>
        <taxon>Bacillati</taxon>
        <taxon>Bacillota</taxon>
        <taxon>Clostridia</taxon>
        <taxon>Eubacteriales</taxon>
        <taxon>Clostridiaceae</taxon>
        <taxon>Clostridium</taxon>
    </lineage>
</organism>
<gene>
    <name evidence="5" type="primary">yfmS_7</name>
    <name evidence="6" type="synonym">yfmS_8</name>
    <name evidence="6" type="ORF">CLCOS_23160</name>
    <name evidence="5" type="ORF">WX73_02554</name>
</gene>
<reference evidence="6 8" key="2">
    <citation type="journal article" date="2016" name="Front. Microbiol.">
        <title>Industrial Acetogenic Biocatalysts: A Comparative Metabolic and Genomic Analysis.</title>
        <authorList>
            <person name="Bengelsdorf F."/>
            <person name="Poehlein A."/>
            <person name="Sonja S."/>
            <person name="Erz C."/>
            <person name="Hummel T."/>
            <person name="Hoffmeister S."/>
            <person name="Daniel R."/>
            <person name="Durre P."/>
        </authorList>
    </citation>
    <scope>NUCLEOTIDE SEQUENCE [LARGE SCALE GENOMIC DNA]</scope>
    <source>
        <strain evidence="6 8">PTA-10522</strain>
    </source>
</reference>
<dbReference type="EMBL" id="LROR01000052">
    <property type="protein sequence ID" value="OBR93553.1"/>
    <property type="molecule type" value="Genomic_DNA"/>
</dbReference>
<dbReference type="InterPro" id="IPR029151">
    <property type="entry name" value="Sensor-like_sf"/>
</dbReference>
<dbReference type="PANTHER" id="PTHR32089:SF112">
    <property type="entry name" value="LYSOZYME-LIKE PROTEIN-RELATED"/>
    <property type="match status" value="1"/>
</dbReference>
<dbReference type="AlphaFoldDB" id="A0A168Q948"/>
<evidence type="ECO:0000313" key="6">
    <source>
        <dbReference type="EMBL" id="OBR93553.1"/>
    </source>
</evidence>
<evidence type="ECO:0000313" key="7">
    <source>
        <dbReference type="Proteomes" id="UP000077384"/>
    </source>
</evidence>
<evidence type="ECO:0000256" key="1">
    <source>
        <dbReference type="ARBA" id="ARBA00023224"/>
    </source>
</evidence>
<keyword evidence="3" id="KW-0175">Coiled coil</keyword>
<accession>A0A168Q948</accession>
<protein>
    <submittedName>
        <fullName evidence="5 6">Sensory transducer protein YfmS</fullName>
    </submittedName>
</protein>
<dbReference type="InterPro" id="IPR004089">
    <property type="entry name" value="MCPsignal_dom"/>
</dbReference>
<reference evidence="5 7" key="1">
    <citation type="journal article" date="2015" name="Biotechnol. Bioeng.">
        <title>Genome sequence and phenotypic characterization of Caulobacter segnis.</title>
        <authorList>
            <person name="Patel S."/>
            <person name="Fletcher B."/>
            <person name="Scott D.C."/>
            <person name="Ely B."/>
        </authorList>
    </citation>
    <scope>NUCLEOTIDE SEQUENCE [LARGE SCALE GENOMIC DNA]</scope>
    <source>
        <strain evidence="5 7">PS02</strain>
    </source>
</reference>
<dbReference type="GO" id="GO:0016020">
    <property type="term" value="C:membrane"/>
    <property type="evidence" value="ECO:0007669"/>
    <property type="project" value="InterPro"/>
</dbReference>
<keyword evidence="8" id="KW-1185">Reference proteome</keyword>
<dbReference type="Pfam" id="PF00015">
    <property type="entry name" value="MCPsignal"/>
    <property type="match status" value="1"/>
</dbReference>
<dbReference type="PROSITE" id="PS50111">
    <property type="entry name" value="CHEMOTAXIS_TRANSDUC_2"/>
    <property type="match status" value="1"/>
</dbReference>
<evidence type="ECO:0000313" key="5">
    <source>
        <dbReference type="EMBL" id="OAA88791.1"/>
    </source>
</evidence>
<proteinExistence type="predicted"/>
<dbReference type="SUPFAM" id="SSF58104">
    <property type="entry name" value="Methyl-accepting chemotaxis protein (MCP) signaling domain"/>
    <property type="match status" value="1"/>
</dbReference>
<dbReference type="EMBL" id="LITQ01000035">
    <property type="protein sequence ID" value="OAA88791.1"/>
    <property type="molecule type" value="Genomic_DNA"/>
</dbReference>
<feature type="coiled-coil region" evidence="3">
    <location>
        <begin position="123"/>
        <end position="171"/>
    </location>
</feature>
<evidence type="ECO:0000259" key="4">
    <source>
        <dbReference type="PROSITE" id="PS50111"/>
    </source>
</evidence>
<dbReference type="PATRIC" id="fig|1705578.3.peg.2818"/>
<dbReference type="Proteomes" id="UP000093694">
    <property type="component" value="Unassembled WGS sequence"/>
</dbReference>
<evidence type="ECO:0000313" key="8">
    <source>
        <dbReference type="Proteomes" id="UP000093694"/>
    </source>
</evidence>
<comment type="caution">
    <text evidence="5">The sequence shown here is derived from an EMBL/GenBank/DDBJ whole genome shotgun (WGS) entry which is preliminary data.</text>
</comment>
<dbReference type="SUPFAM" id="SSF103190">
    <property type="entry name" value="Sensory domain-like"/>
    <property type="match status" value="1"/>
</dbReference>
<dbReference type="RefSeq" id="WP_013238410.1">
    <property type="nucleotide sequence ID" value="NZ_LITQ01000035.1"/>
</dbReference>
<name>A0A168Q948_9CLOT</name>
<dbReference type="PANTHER" id="PTHR32089">
    <property type="entry name" value="METHYL-ACCEPTING CHEMOTAXIS PROTEIN MCPB"/>
    <property type="match status" value="1"/>
</dbReference>
<evidence type="ECO:0000256" key="2">
    <source>
        <dbReference type="PROSITE-ProRule" id="PRU00284"/>
    </source>
</evidence>
<dbReference type="GO" id="GO:0007165">
    <property type="term" value="P:signal transduction"/>
    <property type="evidence" value="ECO:0007669"/>
    <property type="project" value="UniProtKB-KW"/>
</dbReference>